<sequence length="99" mass="11503">MDADLYELSDTLFAWRRAFLAHETNGVFLMPKDVRAFNATLYACGALALSREYEISRHRWNGMGRTDDKTRQALLDELYRPDSNIVLFKPDFTLRADRA</sequence>
<proteinExistence type="predicted"/>
<organism evidence="1 2">
    <name type="scientific">Brucella tritici</name>
    <dbReference type="NCBI Taxonomy" id="94626"/>
    <lineage>
        <taxon>Bacteria</taxon>
        <taxon>Pseudomonadati</taxon>
        <taxon>Pseudomonadota</taxon>
        <taxon>Alphaproteobacteria</taxon>
        <taxon>Hyphomicrobiales</taxon>
        <taxon>Brucellaceae</taxon>
        <taxon>Brucella/Ochrobactrum group</taxon>
        <taxon>Brucella</taxon>
    </lineage>
</organism>
<accession>A0A6L3YU27</accession>
<protein>
    <submittedName>
        <fullName evidence="1">Uncharacterized protein</fullName>
    </submittedName>
</protein>
<name>A0A6L3YU27_9HYPH</name>
<evidence type="ECO:0000313" key="2">
    <source>
        <dbReference type="Proteomes" id="UP000481643"/>
    </source>
</evidence>
<gene>
    <name evidence="1" type="ORF">F9L08_08330</name>
</gene>
<dbReference type="RefSeq" id="WP_151651515.1">
    <property type="nucleotide sequence ID" value="NZ_WBVX01000006.1"/>
</dbReference>
<dbReference type="AlphaFoldDB" id="A0A6L3YU27"/>
<comment type="caution">
    <text evidence="1">The sequence shown here is derived from an EMBL/GenBank/DDBJ whole genome shotgun (WGS) entry which is preliminary data.</text>
</comment>
<reference evidence="1 2" key="1">
    <citation type="submission" date="2019-09" db="EMBL/GenBank/DDBJ databases">
        <title>Taxonomic organization of the family Brucellaceae based on a phylogenomic approach.</title>
        <authorList>
            <person name="Leclercq S."/>
            <person name="Cloeckaert A."/>
            <person name="Zygmunt M.S."/>
        </authorList>
    </citation>
    <scope>NUCLEOTIDE SEQUENCE [LARGE SCALE GENOMIC DNA]</scope>
    <source>
        <strain evidence="1 2">WS1830</strain>
    </source>
</reference>
<dbReference type="Proteomes" id="UP000481643">
    <property type="component" value="Unassembled WGS sequence"/>
</dbReference>
<dbReference type="EMBL" id="WBVX01000006">
    <property type="protein sequence ID" value="KAB2687551.1"/>
    <property type="molecule type" value="Genomic_DNA"/>
</dbReference>
<evidence type="ECO:0000313" key="1">
    <source>
        <dbReference type="EMBL" id="KAB2687551.1"/>
    </source>
</evidence>